<evidence type="ECO:0000256" key="1">
    <source>
        <dbReference type="ARBA" id="ARBA00001286"/>
    </source>
</evidence>
<evidence type="ECO:0000256" key="7">
    <source>
        <dbReference type="ARBA" id="ARBA00023015"/>
    </source>
</evidence>
<reference evidence="12 13" key="1">
    <citation type="submission" date="2020-02" db="EMBL/GenBank/DDBJ databases">
        <title>Genomic and physiological characterization of two novel Nitrospinaceae genera.</title>
        <authorList>
            <person name="Mueller A.J."/>
            <person name="Jung M.-Y."/>
            <person name="Strachan C.R."/>
            <person name="Herbold C.W."/>
            <person name="Kirkegaard R.H."/>
            <person name="Daims H."/>
        </authorList>
    </citation>
    <scope>NUCLEOTIDE SEQUENCE [LARGE SCALE GENOMIC DNA]</scope>
    <source>
        <strain evidence="12">EB</strain>
    </source>
</reference>
<evidence type="ECO:0000259" key="11">
    <source>
        <dbReference type="PROSITE" id="PS01124"/>
    </source>
</evidence>
<name>A0A7T0BV67_9BACT</name>
<evidence type="ECO:0000313" key="13">
    <source>
        <dbReference type="Proteomes" id="UP000594688"/>
    </source>
</evidence>
<proteinExistence type="inferred from homology"/>
<dbReference type="InterPro" id="IPR009057">
    <property type="entry name" value="Homeodomain-like_sf"/>
</dbReference>
<comment type="catalytic activity">
    <reaction evidence="1">
        <text>a 4-O-methyl-thymidine in DNA + L-cysteinyl-[protein] = a thymidine in DNA + S-methyl-L-cysteinyl-[protein]</text>
        <dbReference type="Rhea" id="RHEA:53428"/>
        <dbReference type="Rhea" id="RHEA-COMP:10131"/>
        <dbReference type="Rhea" id="RHEA-COMP:10132"/>
        <dbReference type="Rhea" id="RHEA-COMP:13555"/>
        <dbReference type="Rhea" id="RHEA-COMP:13556"/>
        <dbReference type="ChEBI" id="CHEBI:29950"/>
        <dbReference type="ChEBI" id="CHEBI:82612"/>
        <dbReference type="ChEBI" id="CHEBI:137386"/>
        <dbReference type="ChEBI" id="CHEBI:137387"/>
        <dbReference type="EC" id="2.1.1.63"/>
    </reaction>
</comment>
<dbReference type="FunFam" id="1.10.10.10:FF:000214">
    <property type="entry name" value="Methylated-DNA--protein-cysteine methyltransferase"/>
    <property type="match status" value="1"/>
</dbReference>
<dbReference type="InterPro" id="IPR008332">
    <property type="entry name" value="MethylG_MeTrfase_N"/>
</dbReference>
<dbReference type="InterPro" id="IPR001497">
    <property type="entry name" value="MethylDNA_cys_MeTrfase_AS"/>
</dbReference>
<dbReference type="Pfam" id="PF02870">
    <property type="entry name" value="Methyltransf_1N"/>
    <property type="match status" value="1"/>
</dbReference>
<dbReference type="InterPro" id="IPR036217">
    <property type="entry name" value="MethylDNA_cys_MeTrfase_DNAb"/>
</dbReference>
<keyword evidence="5 12" id="KW-0808">Transferase</keyword>
<evidence type="ECO:0000256" key="8">
    <source>
        <dbReference type="ARBA" id="ARBA00023163"/>
    </source>
</evidence>
<evidence type="ECO:0000256" key="2">
    <source>
        <dbReference type="ARBA" id="ARBA00008711"/>
    </source>
</evidence>
<dbReference type="GO" id="GO:0043565">
    <property type="term" value="F:sequence-specific DNA binding"/>
    <property type="evidence" value="ECO:0007669"/>
    <property type="project" value="InterPro"/>
</dbReference>
<sequence length="288" mass="32515">MPPSDLSKQSKDYQRIEKAIHILEETAFLQPDLKKLSTQLNLSEYHFQRLFSRWAGVSPKRFLQFLTLEHAKSVLDKSRNLLDATLDSGLSSVSRLHDLFLQCESVTPGEYKSRGEGLTISYGFHPSPFGECLLATTENGICGLTFIQNGDRDNVMEFLSRRWKQASLKKEPRSTGKFMDQIFSKNPDRKTPLYLYVKGTNFQIKVWEALVRIPQGALVSYQDVARYLGRPKSSRAVANAVANNPIQYLVPCHRVIQGMGAFGGYQAGPDRKKALVAWEAAQIQEELA</sequence>
<evidence type="ECO:0000256" key="4">
    <source>
        <dbReference type="ARBA" id="ARBA00022603"/>
    </source>
</evidence>
<dbReference type="NCBIfam" id="TIGR00589">
    <property type="entry name" value="ogt"/>
    <property type="match status" value="1"/>
</dbReference>
<dbReference type="PANTHER" id="PTHR10815:SF13">
    <property type="entry name" value="METHYLATED-DNA--PROTEIN-CYSTEINE METHYLTRANSFERASE"/>
    <property type="match status" value="1"/>
</dbReference>
<dbReference type="PROSITE" id="PS00374">
    <property type="entry name" value="MGMT"/>
    <property type="match status" value="1"/>
</dbReference>
<dbReference type="EMBL" id="CP048685">
    <property type="protein sequence ID" value="QPJ61431.1"/>
    <property type="molecule type" value="Genomic_DNA"/>
</dbReference>
<evidence type="ECO:0000256" key="6">
    <source>
        <dbReference type="ARBA" id="ARBA00022763"/>
    </source>
</evidence>
<dbReference type="SUPFAM" id="SSF53155">
    <property type="entry name" value="Methylated DNA-protein cysteine methyltransferase domain"/>
    <property type="match status" value="1"/>
</dbReference>
<keyword evidence="9" id="KW-0234">DNA repair</keyword>
<evidence type="ECO:0000256" key="9">
    <source>
        <dbReference type="ARBA" id="ARBA00023204"/>
    </source>
</evidence>
<dbReference type="InterPro" id="IPR036388">
    <property type="entry name" value="WH-like_DNA-bd_sf"/>
</dbReference>
<dbReference type="AlphaFoldDB" id="A0A7T0BV67"/>
<keyword evidence="6" id="KW-0227">DNA damage</keyword>
<organism evidence="12 13">
    <name type="scientific">Candidatus Nitronauta litoralis</name>
    <dbReference type="NCBI Taxonomy" id="2705533"/>
    <lineage>
        <taxon>Bacteria</taxon>
        <taxon>Pseudomonadati</taxon>
        <taxon>Nitrospinota/Tectimicrobiota group</taxon>
        <taxon>Nitrospinota</taxon>
        <taxon>Nitrospinia</taxon>
        <taxon>Nitrospinales</taxon>
        <taxon>Nitrospinaceae</taxon>
        <taxon>Candidatus Nitronauta</taxon>
    </lineage>
</organism>
<evidence type="ECO:0000256" key="5">
    <source>
        <dbReference type="ARBA" id="ARBA00022679"/>
    </source>
</evidence>
<dbReference type="SUPFAM" id="SSF46767">
    <property type="entry name" value="Methylated DNA-protein cysteine methyltransferase, C-terminal domain"/>
    <property type="match status" value="1"/>
</dbReference>
<dbReference type="Gene3D" id="1.10.10.10">
    <property type="entry name" value="Winged helix-like DNA-binding domain superfamily/Winged helix DNA-binding domain"/>
    <property type="match status" value="1"/>
</dbReference>
<keyword evidence="7" id="KW-0805">Transcription regulation</keyword>
<dbReference type="GO" id="GO:0006281">
    <property type="term" value="P:DNA repair"/>
    <property type="evidence" value="ECO:0007669"/>
    <property type="project" value="UniProtKB-KW"/>
</dbReference>
<dbReference type="GO" id="GO:0003700">
    <property type="term" value="F:DNA-binding transcription factor activity"/>
    <property type="evidence" value="ECO:0007669"/>
    <property type="project" value="InterPro"/>
</dbReference>
<evidence type="ECO:0000313" key="12">
    <source>
        <dbReference type="EMBL" id="QPJ61431.1"/>
    </source>
</evidence>
<dbReference type="Gene3D" id="3.30.160.70">
    <property type="entry name" value="Methylated DNA-protein cysteine methyltransferase domain"/>
    <property type="match status" value="1"/>
</dbReference>
<dbReference type="SUPFAM" id="SSF46689">
    <property type="entry name" value="Homeodomain-like"/>
    <property type="match status" value="1"/>
</dbReference>
<dbReference type="Proteomes" id="UP000594688">
    <property type="component" value="Chromosome"/>
</dbReference>
<protein>
    <recommendedName>
        <fullName evidence="3">methylated-DNA--[protein]-cysteine S-methyltransferase</fullName>
        <ecNumber evidence="3">2.1.1.63</ecNumber>
    </recommendedName>
</protein>
<dbReference type="PANTHER" id="PTHR10815">
    <property type="entry name" value="METHYLATED-DNA--PROTEIN-CYSTEINE METHYLTRANSFERASE"/>
    <property type="match status" value="1"/>
</dbReference>
<dbReference type="InterPro" id="IPR018060">
    <property type="entry name" value="HTH_AraC"/>
</dbReference>
<dbReference type="Gene3D" id="1.10.10.60">
    <property type="entry name" value="Homeodomain-like"/>
    <property type="match status" value="1"/>
</dbReference>
<keyword evidence="4 12" id="KW-0489">Methyltransferase</keyword>
<dbReference type="Pfam" id="PF12833">
    <property type="entry name" value="HTH_18"/>
    <property type="match status" value="1"/>
</dbReference>
<dbReference type="EC" id="2.1.1.63" evidence="3"/>
<gene>
    <name evidence="12" type="ORF">G3M70_05820</name>
</gene>
<dbReference type="GO" id="GO:0032259">
    <property type="term" value="P:methylation"/>
    <property type="evidence" value="ECO:0007669"/>
    <property type="project" value="UniProtKB-KW"/>
</dbReference>
<dbReference type="PROSITE" id="PS01124">
    <property type="entry name" value="HTH_ARAC_FAMILY_2"/>
    <property type="match status" value="1"/>
</dbReference>
<accession>A0A7T0BV67</accession>
<comment type="similarity">
    <text evidence="2">Belongs to the MGMT family.</text>
</comment>
<dbReference type="Pfam" id="PF01035">
    <property type="entry name" value="DNA_binding_1"/>
    <property type="match status" value="1"/>
</dbReference>
<comment type="catalytic activity">
    <reaction evidence="10">
        <text>a 6-O-methyl-2'-deoxyguanosine in DNA + L-cysteinyl-[protein] = S-methyl-L-cysteinyl-[protein] + a 2'-deoxyguanosine in DNA</text>
        <dbReference type="Rhea" id="RHEA:24000"/>
        <dbReference type="Rhea" id="RHEA-COMP:10131"/>
        <dbReference type="Rhea" id="RHEA-COMP:10132"/>
        <dbReference type="Rhea" id="RHEA-COMP:11367"/>
        <dbReference type="Rhea" id="RHEA-COMP:11368"/>
        <dbReference type="ChEBI" id="CHEBI:29950"/>
        <dbReference type="ChEBI" id="CHEBI:82612"/>
        <dbReference type="ChEBI" id="CHEBI:85445"/>
        <dbReference type="ChEBI" id="CHEBI:85448"/>
        <dbReference type="EC" id="2.1.1.63"/>
    </reaction>
</comment>
<dbReference type="CDD" id="cd06445">
    <property type="entry name" value="ATase"/>
    <property type="match status" value="1"/>
</dbReference>
<feature type="domain" description="HTH araC/xylS-type" evidence="11">
    <location>
        <begin position="17"/>
        <end position="114"/>
    </location>
</feature>
<evidence type="ECO:0000256" key="3">
    <source>
        <dbReference type="ARBA" id="ARBA00011918"/>
    </source>
</evidence>
<dbReference type="InterPro" id="IPR014048">
    <property type="entry name" value="MethylDNA_cys_MeTrfase_DNA-bd"/>
</dbReference>
<dbReference type="SMART" id="SM00342">
    <property type="entry name" value="HTH_ARAC"/>
    <property type="match status" value="1"/>
</dbReference>
<keyword evidence="8" id="KW-0804">Transcription</keyword>
<dbReference type="KEGG" id="nli:G3M70_05820"/>
<dbReference type="GO" id="GO:0003908">
    <property type="term" value="F:methylated-DNA-[protein]-cysteine S-methyltransferase activity"/>
    <property type="evidence" value="ECO:0007669"/>
    <property type="project" value="UniProtKB-EC"/>
</dbReference>
<dbReference type="InterPro" id="IPR036631">
    <property type="entry name" value="MGMT_N_sf"/>
</dbReference>
<evidence type="ECO:0000256" key="10">
    <source>
        <dbReference type="ARBA" id="ARBA00049348"/>
    </source>
</evidence>